<organism evidence="1 2">
    <name type="scientific">Fusarium oxysporum f. sp. cubense (strain race 1)</name>
    <name type="common">Panama disease fungus</name>
    <dbReference type="NCBI Taxonomy" id="1229664"/>
    <lineage>
        <taxon>Eukaryota</taxon>
        <taxon>Fungi</taxon>
        <taxon>Dikarya</taxon>
        <taxon>Ascomycota</taxon>
        <taxon>Pezizomycotina</taxon>
        <taxon>Sordariomycetes</taxon>
        <taxon>Hypocreomycetidae</taxon>
        <taxon>Hypocreales</taxon>
        <taxon>Nectriaceae</taxon>
        <taxon>Fusarium</taxon>
        <taxon>Fusarium oxysporum species complex</taxon>
    </lineage>
</organism>
<dbReference type="EMBL" id="KB731261">
    <property type="protein sequence ID" value="ENH60788.1"/>
    <property type="molecule type" value="Genomic_DNA"/>
</dbReference>
<protein>
    <submittedName>
        <fullName evidence="1">Uncharacterized protein</fullName>
    </submittedName>
</protein>
<reference evidence="2" key="2">
    <citation type="journal article" date="2014" name="PLoS ONE">
        <title>Genome and Transcriptome Analysis of the Fungal Pathogen Fusarium oxysporum f. sp. cubense Causing Banana Vascular Wilt Disease.</title>
        <authorList>
            <person name="Guo L."/>
            <person name="Han L."/>
            <person name="Yang L."/>
            <person name="Zeng H."/>
            <person name="Fan D."/>
            <person name="Zhu Y."/>
            <person name="Feng Y."/>
            <person name="Wang G."/>
            <person name="Peng C."/>
            <person name="Jiang X."/>
            <person name="Zhou D."/>
            <person name="Ni P."/>
            <person name="Liang C."/>
            <person name="Liu L."/>
            <person name="Wang J."/>
            <person name="Mao C."/>
            <person name="Fang X."/>
            <person name="Peng M."/>
            <person name="Huang J."/>
        </authorList>
    </citation>
    <scope>NUCLEOTIDE SEQUENCE [LARGE SCALE GENOMIC DNA]</scope>
    <source>
        <strain evidence="2">race 1</strain>
    </source>
</reference>
<dbReference type="OrthoDB" id="5073709at2759"/>
<gene>
    <name evidence="1" type="ORF">FOC1_g10015590</name>
</gene>
<dbReference type="Proteomes" id="UP000016928">
    <property type="component" value="Unassembled WGS sequence"/>
</dbReference>
<sequence>SAFTVKLIKDESKNIKYFTVKNKNNSLCELKHLSSIRYHFKKCTVYSEFMVGERCCVREIQQINLAILLRATKGHR</sequence>
<dbReference type="HOGENOM" id="CLU_2661193_0_0_1"/>
<accession>N4TC33</accession>
<dbReference type="VEuPathDB" id="FungiDB:FOC1_g10015590"/>
<evidence type="ECO:0000313" key="1">
    <source>
        <dbReference type="EMBL" id="ENH60788.1"/>
    </source>
</evidence>
<name>N4TC33_FUSC1</name>
<feature type="non-terminal residue" evidence="1">
    <location>
        <position position="1"/>
    </location>
</feature>
<reference evidence="2" key="1">
    <citation type="submission" date="2012-09" db="EMBL/GenBank/DDBJ databases">
        <title>Genome sequencing and comparative transcriptomics of race 1 and race 4 of banana pathogen: Fusarium oxysporum f. sp. cubense.</title>
        <authorList>
            <person name="Fang X."/>
            <person name="Huang J."/>
        </authorList>
    </citation>
    <scope>NUCLEOTIDE SEQUENCE [LARGE SCALE GENOMIC DNA]</scope>
    <source>
        <strain evidence="2">race 1</strain>
    </source>
</reference>
<dbReference type="AlphaFoldDB" id="N4TC33"/>
<proteinExistence type="predicted"/>
<evidence type="ECO:0000313" key="2">
    <source>
        <dbReference type="Proteomes" id="UP000016928"/>
    </source>
</evidence>